<evidence type="ECO:0000256" key="4">
    <source>
        <dbReference type="ARBA" id="ARBA00022692"/>
    </source>
</evidence>
<keyword evidence="4 11" id="KW-0812">Transmembrane</keyword>
<dbReference type="InterPro" id="IPR013518">
    <property type="entry name" value="K_chnl_inward-rec_Kir_cyto"/>
</dbReference>
<keyword evidence="3" id="KW-0633">Potassium transport</keyword>
<dbReference type="Pfam" id="PF07885">
    <property type="entry name" value="Ion_trans_2"/>
    <property type="match status" value="1"/>
</dbReference>
<dbReference type="InterPro" id="IPR016449">
    <property type="entry name" value="K_chnl_inward-rec_Kir"/>
</dbReference>
<proteinExistence type="predicted"/>
<evidence type="ECO:0000256" key="5">
    <source>
        <dbReference type="ARBA" id="ARBA00022882"/>
    </source>
</evidence>
<evidence type="ECO:0000256" key="8">
    <source>
        <dbReference type="ARBA" id="ARBA00023065"/>
    </source>
</evidence>
<keyword evidence="9 11" id="KW-0472">Membrane</keyword>
<dbReference type="RefSeq" id="WP_103726131.1">
    <property type="nucleotide sequence ID" value="NZ_PQNY01000008.1"/>
</dbReference>
<evidence type="ECO:0000256" key="11">
    <source>
        <dbReference type="SAM" id="Phobius"/>
    </source>
</evidence>
<feature type="domain" description="Potassium channel" evidence="12">
    <location>
        <begin position="75"/>
        <end position="151"/>
    </location>
</feature>
<dbReference type="EMBL" id="PQNY01000008">
    <property type="protein sequence ID" value="POS01805.1"/>
    <property type="molecule type" value="Genomic_DNA"/>
</dbReference>
<dbReference type="GO" id="GO:0005886">
    <property type="term" value="C:plasma membrane"/>
    <property type="evidence" value="ECO:0007669"/>
    <property type="project" value="TreeGrafter"/>
</dbReference>
<keyword evidence="10 14" id="KW-0407">Ion channel</keyword>
<sequence length="319" mass="36524">MALRKRLHIRIKSQQNTGFGSNAASYGGRFISKNGYANVRKSGVGFFDSISWYHTMLNIPRWKFMFIILLFYFLVNCFFATLYLLIGIEHLDGARVYTPWDKFGQAFFFSIQTLTTVGYGHISPTGFFASMVAAVEALFGLLSFAIATGLFYGRFSMPKAHILFSKEALIAPYKENQKALMIRLTPYKNANLTDVEARFTLGIQAQESRGSSNQFYNLELELDKINSLNLSWTLVHPITIDSPLYEFTEQDYASIKGELIVFIKAFDDMFSNTVVKRTSYTFDEFVYGAKFEPMFSRNEDNTKTILHIDKLNAYQKVEL</sequence>
<comment type="subcellular location">
    <subcellularLocation>
        <location evidence="1">Membrane</location>
        <topology evidence="1">Multi-pass membrane protein</topology>
    </subcellularLocation>
</comment>
<dbReference type="Gene3D" id="1.10.287.70">
    <property type="match status" value="1"/>
</dbReference>
<evidence type="ECO:0000256" key="7">
    <source>
        <dbReference type="ARBA" id="ARBA00022989"/>
    </source>
</evidence>
<dbReference type="InterPro" id="IPR014756">
    <property type="entry name" value="Ig_E-set"/>
</dbReference>
<keyword evidence="8" id="KW-0406">Ion transport</keyword>
<evidence type="ECO:0000259" key="12">
    <source>
        <dbReference type="Pfam" id="PF07885"/>
    </source>
</evidence>
<dbReference type="InterPro" id="IPR013099">
    <property type="entry name" value="K_chnl_dom"/>
</dbReference>
<dbReference type="AlphaFoldDB" id="A0A2S4N7X1"/>
<protein>
    <submittedName>
        <fullName evidence="14">Inward rectifier potassium channel</fullName>
    </submittedName>
</protein>
<dbReference type="Proteomes" id="UP000237056">
    <property type="component" value="Unassembled WGS sequence"/>
</dbReference>
<dbReference type="PRINTS" id="PR01320">
    <property type="entry name" value="KIRCHANNEL"/>
</dbReference>
<evidence type="ECO:0000256" key="9">
    <source>
        <dbReference type="ARBA" id="ARBA00023136"/>
    </source>
</evidence>
<name>A0A2S4N7X1_9FLAO</name>
<reference evidence="14 15" key="1">
    <citation type="submission" date="2018-01" db="EMBL/GenBank/DDBJ databases">
        <title>Genomic Encyclopedia of Type Strains, Phase I: the one thousand microbial genomes (KMG-I) project.</title>
        <authorList>
            <person name="Goeker M."/>
        </authorList>
    </citation>
    <scope>NUCLEOTIDE SEQUENCE [LARGE SCALE GENOMIC DNA]</scope>
    <source>
        <strain evidence="14 15">DSM 17960</strain>
    </source>
</reference>
<dbReference type="GO" id="GO:0034765">
    <property type="term" value="P:regulation of monoatomic ion transmembrane transport"/>
    <property type="evidence" value="ECO:0007669"/>
    <property type="project" value="TreeGrafter"/>
</dbReference>
<evidence type="ECO:0000256" key="2">
    <source>
        <dbReference type="ARBA" id="ARBA00022448"/>
    </source>
</evidence>
<dbReference type="GO" id="GO:1990573">
    <property type="term" value="P:potassium ion import across plasma membrane"/>
    <property type="evidence" value="ECO:0007669"/>
    <property type="project" value="TreeGrafter"/>
</dbReference>
<evidence type="ECO:0000256" key="1">
    <source>
        <dbReference type="ARBA" id="ARBA00004141"/>
    </source>
</evidence>
<accession>A0A2S4N7X1</accession>
<keyword evidence="5" id="KW-0851">Voltage-gated channel</keyword>
<feature type="domain" description="Inward rectifier potassium channel C-terminal" evidence="13">
    <location>
        <begin position="162"/>
        <end position="317"/>
    </location>
</feature>
<dbReference type="PANTHER" id="PTHR11767:SF102">
    <property type="entry name" value="INWARDLY RECTIFYING POTASSIUM CHANNEL 1, ISOFORM F"/>
    <property type="match status" value="1"/>
</dbReference>
<evidence type="ECO:0000256" key="6">
    <source>
        <dbReference type="ARBA" id="ARBA00022958"/>
    </source>
</evidence>
<keyword evidence="2" id="KW-0813">Transport</keyword>
<keyword evidence="7 11" id="KW-1133">Transmembrane helix</keyword>
<dbReference type="SUPFAM" id="SSF81296">
    <property type="entry name" value="E set domains"/>
    <property type="match status" value="1"/>
</dbReference>
<evidence type="ECO:0000313" key="15">
    <source>
        <dbReference type="Proteomes" id="UP000237056"/>
    </source>
</evidence>
<dbReference type="OrthoDB" id="9813518at2"/>
<evidence type="ECO:0000256" key="10">
    <source>
        <dbReference type="ARBA" id="ARBA00023303"/>
    </source>
</evidence>
<evidence type="ECO:0000313" key="14">
    <source>
        <dbReference type="EMBL" id="POS01805.1"/>
    </source>
</evidence>
<dbReference type="GO" id="GO:0034702">
    <property type="term" value="C:monoatomic ion channel complex"/>
    <property type="evidence" value="ECO:0007669"/>
    <property type="project" value="UniProtKB-KW"/>
</dbReference>
<dbReference type="InterPro" id="IPR041647">
    <property type="entry name" value="IRK_C"/>
</dbReference>
<keyword evidence="6" id="KW-0630">Potassium</keyword>
<evidence type="ECO:0000256" key="3">
    <source>
        <dbReference type="ARBA" id="ARBA00022538"/>
    </source>
</evidence>
<comment type="caution">
    <text evidence="14">The sequence shown here is derived from an EMBL/GenBank/DDBJ whole genome shotgun (WGS) entry which is preliminary data.</text>
</comment>
<dbReference type="GO" id="GO:0005242">
    <property type="term" value="F:inward rectifier potassium channel activity"/>
    <property type="evidence" value="ECO:0007669"/>
    <property type="project" value="InterPro"/>
</dbReference>
<dbReference type="PANTHER" id="PTHR11767">
    <property type="entry name" value="INWARD RECTIFIER POTASSIUM CHANNEL"/>
    <property type="match status" value="1"/>
</dbReference>
<dbReference type="Gene3D" id="2.60.40.1400">
    <property type="entry name" value="G protein-activated inward rectifier potassium channel 1"/>
    <property type="match status" value="1"/>
</dbReference>
<feature type="transmembrane region" description="Helical" evidence="11">
    <location>
        <begin position="127"/>
        <end position="152"/>
    </location>
</feature>
<gene>
    <name evidence="14" type="ORF">Q361_108137</name>
</gene>
<feature type="transmembrane region" description="Helical" evidence="11">
    <location>
        <begin position="64"/>
        <end position="86"/>
    </location>
</feature>
<keyword evidence="15" id="KW-1185">Reference proteome</keyword>
<evidence type="ECO:0000259" key="13">
    <source>
        <dbReference type="Pfam" id="PF17655"/>
    </source>
</evidence>
<organism evidence="14 15">
    <name type="scientific">Flavobacterium croceum DSM 17960</name>
    <dbReference type="NCBI Taxonomy" id="1121886"/>
    <lineage>
        <taxon>Bacteria</taxon>
        <taxon>Pseudomonadati</taxon>
        <taxon>Bacteroidota</taxon>
        <taxon>Flavobacteriia</taxon>
        <taxon>Flavobacteriales</taxon>
        <taxon>Flavobacteriaceae</taxon>
        <taxon>Flavobacterium</taxon>
    </lineage>
</organism>
<dbReference type="SUPFAM" id="SSF81324">
    <property type="entry name" value="Voltage-gated potassium channels"/>
    <property type="match status" value="1"/>
</dbReference>
<dbReference type="Pfam" id="PF17655">
    <property type="entry name" value="IRK_C"/>
    <property type="match status" value="1"/>
</dbReference>